<evidence type="ECO:0000313" key="2">
    <source>
        <dbReference type="EMBL" id="KAF7366765.1"/>
    </source>
</evidence>
<feature type="coiled-coil region" evidence="1">
    <location>
        <begin position="3"/>
        <end position="37"/>
    </location>
</feature>
<accession>A0A8H6YT97</accession>
<keyword evidence="1" id="KW-0175">Coiled coil</keyword>
<name>A0A8H6YT97_9AGAR</name>
<dbReference type="Proteomes" id="UP000623467">
    <property type="component" value="Unassembled WGS sequence"/>
</dbReference>
<comment type="caution">
    <text evidence="2">The sequence shown here is derived from an EMBL/GenBank/DDBJ whole genome shotgun (WGS) entry which is preliminary data.</text>
</comment>
<dbReference type="EMBL" id="JACAZH010000006">
    <property type="protein sequence ID" value="KAF7366765.1"/>
    <property type="molecule type" value="Genomic_DNA"/>
</dbReference>
<dbReference type="OrthoDB" id="2840257at2759"/>
<protein>
    <submittedName>
        <fullName evidence="2">F-box domain-containing protein</fullName>
    </submittedName>
</protein>
<organism evidence="2 3">
    <name type="scientific">Mycena sanguinolenta</name>
    <dbReference type="NCBI Taxonomy" id="230812"/>
    <lineage>
        <taxon>Eukaryota</taxon>
        <taxon>Fungi</taxon>
        <taxon>Dikarya</taxon>
        <taxon>Basidiomycota</taxon>
        <taxon>Agaricomycotina</taxon>
        <taxon>Agaricomycetes</taxon>
        <taxon>Agaricomycetidae</taxon>
        <taxon>Agaricales</taxon>
        <taxon>Marasmiineae</taxon>
        <taxon>Mycenaceae</taxon>
        <taxon>Mycena</taxon>
    </lineage>
</organism>
<proteinExistence type="predicted"/>
<evidence type="ECO:0000313" key="3">
    <source>
        <dbReference type="Proteomes" id="UP000623467"/>
    </source>
</evidence>
<dbReference type="SUPFAM" id="SSF52047">
    <property type="entry name" value="RNI-like"/>
    <property type="match status" value="1"/>
</dbReference>
<gene>
    <name evidence="2" type="ORF">MSAN_00934800</name>
</gene>
<sequence>MSVEELQARVAKLSAEIRAQKEVLRQLEESKWAAQRELHAICVPIAVLPLEISSEIFLRCLPSSPSPNKPYAAPMLLMNICRAWTEVALSTPELWASIDLRHSRIDVLQSWLHRAQHCPLSITLHRRLNADASAVFEQYAPQLKHLTLCEAGSYVHLLTSFPRLETLTLGSPKTLLASLRTNIPNEWKLGDVARLLSLAPNLLRCASRNANLGSWDPDSDNDLPTLTLPNLRYLEFGGLRVGSELITRLTLPALDTLYMPLEPGSSTDLSPFLQRSVPPLRKLVFLGGQSTEVDEYLRLLPSLTHFEWLASSGAFDVFTALADSESLLPNLRSLKVRGRSFNHISALHPTLLRMLSARHPRLVRFHLFGEQPMPDAETLVEFRHLIAEGMEIVIGEQKFDEGRTKIITTNYISS</sequence>
<keyword evidence="3" id="KW-1185">Reference proteome</keyword>
<dbReference type="AlphaFoldDB" id="A0A8H6YT97"/>
<reference evidence="2" key="1">
    <citation type="submission" date="2020-05" db="EMBL/GenBank/DDBJ databases">
        <title>Mycena genomes resolve the evolution of fungal bioluminescence.</title>
        <authorList>
            <person name="Tsai I.J."/>
        </authorList>
    </citation>
    <scope>NUCLEOTIDE SEQUENCE</scope>
    <source>
        <strain evidence="2">160909Yilan</strain>
    </source>
</reference>
<evidence type="ECO:0000256" key="1">
    <source>
        <dbReference type="SAM" id="Coils"/>
    </source>
</evidence>